<reference evidence="2" key="1">
    <citation type="journal article" date="2021" name="G3 (Bethesda)">
        <title>Genome and transcriptome analysis of the beet armyworm Spodoptera exigua reveals targets for pest control. .</title>
        <authorList>
            <person name="Simon S."/>
            <person name="Breeschoten T."/>
            <person name="Jansen H.J."/>
            <person name="Dirks R.P."/>
            <person name="Schranz M.E."/>
            <person name="Ros V.I.D."/>
        </authorList>
    </citation>
    <scope>NUCLEOTIDE SEQUENCE</scope>
    <source>
        <strain evidence="2">TB_SE_WUR_2020</strain>
    </source>
</reference>
<protein>
    <submittedName>
        <fullName evidence="2">Uncharacterized protein</fullName>
    </submittedName>
</protein>
<organism evidence="2 3">
    <name type="scientific">Spodoptera exigua</name>
    <name type="common">Beet armyworm</name>
    <name type="synonym">Noctua fulgens</name>
    <dbReference type="NCBI Taxonomy" id="7107"/>
    <lineage>
        <taxon>Eukaryota</taxon>
        <taxon>Metazoa</taxon>
        <taxon>Ecdysozoa</taxon>
        <taxon>Arthropoda</taxon>
        <taxon>Hexapoda</taxon>
        <taxon>Insecta</taxon>
        <taxon>Pterygota</taxon>
        <taxon>Neoptera</taxon>
        <taxon>Endopterygota</taxon>
        <taxon>Lepidoptera</taxon>
        <taxon>Glossata</taxon>
        <taxon>Ditrysia</taxon>
        <taxon>Noctuoidea</taxon>
        <taxon>Noctuidae</taxon>
        <taxon>Amphipyrinae</taxon>
        <taxon>Spodoptera</taxon>
    </lineage>
</organism>
<feature type="compositionally biased region" description="Polar residues" evidence="1">
    <location>
        <begin position="44"/>
        <end position="55"/>
    </location>
</feature>
<feature type="compositionally biased region" description="Acidic residues" evidence="1">
    <location>
        <begin position="32"/>
        <end position="42"/>
    </location>
</feature>
<sequence length="353" mass="38745">MSLQSKMKRKKTMNVSETEKIQKIVDNLSDLSDIDTESDDEVMSGSSSYLKDSENNTYDEIEKRLEQLFGIPPIEDEDIELNEPTSSSTLLNTLEEQNISASHTKTPESLVPNTLASIVQLEQPSAPPQIDLPFSEVSTTTTGSEITSAVPPSISKPISVPVQSTSSSVKILSSSINLPYRHTAVHSASGSQSSVLTATSNSKITNISSTLPLPNRTKLSSITTTIDQTQVYSFPTERGSGLMSTTSSLLTSHPKSSDIPSTSTASNLIFSQSPVYPSTSNDAFTSSDFTQRTRPLISSNRSRNSLPKEWKIDNFSLVCQHYMFFVRLSVFTNSKYKLDIKNRKLGLPRKKQS</sequence>
<comment type="caution">
    <text evidence="2">The sequence shown here is derived from an EMBL/GenBank/DDBJ whole genome shotgun (WGS) entry which is preliminary data.</text>
</comment>
<feature type="region of interest" description="Disordered" evidence="1">
    <location>
        <begin position="30"/>
        <end position="55"/>
    </location>
</feature>
<feature type="region of interest" description="Disordered" evidence="1">
    <location>
        <begin position="237"/>
        <end position="258"/>
    </location>
</feature>
<evidence type="ECO:0000313" key="3">
    <source>
        <dbReference type="Proteomes" id="UP000814243"/>
    </source>
</evidence>
<dbReference type="AlphaFoldDB" id="A0A922SI01"/>
<dbReference type="EMBL" id="JACEFF010000355">
    <property type="protein sequence ID" value="KAH9639107.1"/>
    <property type="molecule type" value="Genomic_DNA"/>
</dbReference>
<evidence type="ECO:0000313" key="2">
    <source>
        <dbReference type="EMBL" id="KAH9639107.1"/>
    </source>
</evidence>
<gene>
    <name evidence="2" type="ORF">HF086_016451</name>
</gene>
<accession>A0A922SI01</accession>
<proteinExistence type="predicted"/>
<evidence type="ECO:0000256" key="1">
    <source>
        <dbReference type="SAM" id="MobiDB-lite"/>
    </source>
</evidence>
<name>A0A922SI01_SPOEX</name>
<feature type="compositionally biased region" description="Low complexity" evidence="1">
    <location>
        <begin position="240"/>
        <end position="254"/>
    </location>
</feature>
<dbReference type="Proteomes" id="UP000814243">
    <property type="component" value="Unassembled WGS sequence"/>
</dbReference>